<dbReference type="Pfam" id="PF13589">
    <property type="entry name" value="HATPase_c_3"/>
    <property type="match status" value="1"/>
</dbReference>
<protein>
    <submittedName>
        <fullName evidence="1">Putative histidine kinase-, DNA gyrase B-, and HSP90-like ATPase</fullName>
    </submittedName>
</protein>
<dbReference type="SUPFAM" id="SSF55874">
    <property type="entry name" value="ATPase domain of HSP90 chaperone/DNA topoisomerase II/histidine kinase"/>
    <property type="match status" value="1"/>
</dbReference>
<organism evidence="1">
    <name type="scientific">uncultured marine microorganism HF4000_APKG8K5</name>
    <dbReference type="NCBI Taxonomy" id="455555"/>
    <lineage>
        <taxon>unclassified sequences</taxon>
        <taxon>environmental samples</taxon>
    </lineage>
</organism>
<dbReference type="AlphaFoldDB" id="B3TB59"/>
<accession>B3TB59</accession>
<sequence>MADYVENGPLASSLMEAARSFGNYDLGSALADLVDNSIKATASIVEITCFWNDGQPVISVKDDGYGMSKAELHSAMRLASIDPRDERAAEDLGRFGLGLKTASFSQCRRLSVFSKRKGKTAGARWDLDDLKDKFLMEIPSPEEQREAVSEFPGKSDGTLVRWEKLDRLTEGGEAGEDEFNAAIIEAKRHIALVFHRFLEGEGRKKKLSVILNNDEILPFDPFNKNHDATQPLHNEVISYKGKRIQMQPYILPHHSKVSQQEYEALSGAEGYLRNQGFYIYRQKRLIIHGTWFRLAPHGELSKLARVQVDIPNSLDSEWRINVDKSDAQLPARVKTRLKQVIERIRKTSTRVYTGRGSRVGRSGITTVWKRRAIHGQVKYIVNREHPLVEQVLQNEKAAGFKGMLDLIETNLPVETLFADLGENPRDVVQTETDTDALFEATRTIISIFVDAGMKAEDVRKKVRAIEPFASNWLQIKDLVDQTVGAKK</sequence>
<dbReference type="GO" id="GO:0016301">
    <property type="term" value="F:kinase activity"/>
    <property type="evidence" value="ECO:0007669"/>
    <property type="project" value="UniProtKB-KW"/>
</dbReference>
<name>B3TB59_9ZZZZ</name>
<reference evidence="1" key="1">
    <citation type="journal article" date="2008" name="ISME J.">
        <title>Genomic patterns of recombination, clonal divergence and environment in marine microbial populations.</title>
        <authorList>
            <person name="Konstantinidis K.T."/>
            <person name="Delong E.F."/>
        </authorList>
    </citation>
    <scope>NUCLEOTIDE SEQUENCE</scope>
</reference>
<proteinExistence type="predicted"/>
<keyword evidence="1" id="KW-0418">Kinase</keyword>
<dbReference type="EMBL" id="EU016658">
    <property type="protein sequence ID" value="ABZ09824.1"/>
    <property type="molecule type" value="Genomic_DNA"/>
</dbReference>
<gene>
    <name evidence="1" type="ORF">ALOHA_HF4000APKG8K5ctg1g37</name>
</gene>
<keyword evidence="1" id="KW-0808">Transferase</keyword>
<evidence type="ECO:0000313" key="1">
    <source>
        <dbReference type="EMBL" id="ABZ09824.1"/>
    </source>
</evidence>
<dbReference type="Gene3D" id="3.30.565.10">
    <property type="entry name" value="Histidine kinase-like ATPase, C-terminal domain"/>
    <property type="match status" value="1"/>
</dbReference>
<dbReference type="InterPro" id="IPR036890">
    <property type="entry name" value="HATPase_C_sf"/>
</dbReference>